<sequence length="23" mass="2860">MNTLLEMSNFRKPRHYSTFFNLI</sequence>
<proteinExistence type="predicted"/>
<reference evidence="1" key="1">
    <citation type="submission" date="2018-02" db="EMBL/GenBank/DDBJ databases">
        <title>Rhizophora mucronata_Transcriptome.</title>
        <authorList>
            <person name="Meera S.P."/>
            <person name="Sreeshan A."/>
            <person name="Augustine A."/>
        </authorList>
    </citation>
    <scope>NUCLEOTIDE SEQUENCE</scope>
    <source>
        <tissue evidence="1">Leaf</tissue>
    </source>
</reference>
<protein>
    <submittedName>
        <fullName evidence="1">Uncharacterized protein</fullName>
    </submittedName>
</protein>
<name>A0A2P2NG50_RHIMU</name>
<accession>A0A2P2NG50</accession>
<dbReference type="EMBL" id="GGEC01060982">
    <property type="protein sequence ID" value="MBX41466.1"/>
    <property type="molecule type" value="Transcribed_RNA"/>
</dbReference>
<evidence type="ECO:0000313" key="1">
    <source>
        <dbReference type="EMBL" id="MBX41466.1"/>
    </source>
</evidence>
<dbReference type="AlphaFoldDB" id="A0A2P2NG50"/>
<organism evidence="1">
    <name type="scientific">Rhizophora mucronata</name>
    <name type="common">Asiatic mangrove</name>
    <dbReference type="NCBI Taxonomy" id="61149"/>
    <lineage>
        <taxon>Eukaryota</taxon>
        <taxon>Viridiplantae</taxon>
        <taxon>Streptophyta</taxon>
        <taxon>Embryophyta</taxon>
        <taxon>Tracheophyta</taxon>
        <taxon>Spermatophyta</taxon>
        <taxon>Magnoliopsida</taxon>
        <taxon>eudicotyledons</taxon>
        <taxon>Gunneridae</taxon>
        <taxon>Pentapetalae</taxon>
        <taxon>rosids</taxon>
        <taxon>fabids</taxon>
        <taxon>Malpighiales</taxon>
        <taxon>Rhizophoraceae</taxon>
        <taxon>Rhizophora</taxon>
    </lineage>
</organism>